<dbReference type="SUPFAM" id="SSF47598">
    <property type="entry name" value="Ribbon-helix-helix"/>
    <property type="match status" value="1"/>
</dbReference>
<proteinExistence type="inferred from homology"/>
<dbReference type="InterPro" id="IPR014795">
    <property type="entry name" value="TacA_1-like"/>
</dbReference>
<dbReference type="Gene3D" id="1.20.5.780">
    <property type="entry name" value="Single helix bin"/>
    <property type="match status" value="1"/>
</dbReference>
<protein>
    <submittedName>
        <fullName evidence="3">Toxin-antitoxin system protein</fullName>
    </submittedName>
</protein>
<dbReference type="Proteomes" id="UP000032221">
    <property type="component" value="Unassembled WGS sequence"/>
</dbReference>
<dbReference type="InterPro" id="IPR010985">
    <property type="entry name" value="Ribbon_hlx_hlx"/>
</dbReference>
<keyword evidence="1" id="KW-1277">Toxin-antitoxin system</keyword>
<gene>
    <name evidence="3" type="ORF">TL10_06605</name>
</gene>
<sequence length="89" mass="10046">MAAKTERVEFRMEEESLVRIQRAASAVHEQTSEFVRKAALQRAEDVLRQELVTVMESEQFDALMSSLDVADAAPRLAAAARKPAVFKRR</sequence>
<accession>A0A0D1JYD5</accession>
<evidence type="ECO:0000256" key="2">
    <source>
        <dbReference type="ARBA" id="ARBA00049988"/>
    </source>
</evidence>
<dbReference type="PATRIC" id="fig|280871.6.peg.1363"/>
<evidence type="ECO:0000256" key="1">
    <source>
        <dbReference type="ARBA" id="ARBA00022649"/>
    </source>
</evidence>
<evidence type="ECO:0000313" key="3">
    <source>
        <dbReference type="EMBL" id="KIU17599.1"/>
    </source>
</evidence>
<evidence type="ECO:0000313" key="4">
    <source>
        <dbReference type="Proteomes" id="UP000032221"/>
    </source>
</evidence>
<comment type="caution">
    <text evidence="3">The sequence shown here is derived from an EMBL/GenBank/DDBJ whole genome shotgun (WGS) entry which is preliminary data.</text>
</comment>
<dbReference type="EMBL" id="JXST01000007">
    <property type="protein sequence ID" value="KIU17599.1"/>
    <property type="molecule type" value="Genomic_DNA"/>
</dbReference>
<keyword evidence="4" id="KW-1185">Reference proteome</keyword>
<comment type="similarity">
    <text evidence="2">Belongs to the TacA antitoxin family.</text>
</comment>
<name>A0A0D1JYD5_9MYCO</name>
<reference evidence="3 4" key="1">
    <citation type="submission" date="2015-01" db="EMBL/GenBank/DDBJ databases">
        <title>Genome sequence of Mycobacterium llatzerense and Mycobacterium immunogenum recovered from brain abscess.</title>
        <authorList>
            <person name="Greninger A.L."/>
            <person name="Langelier C."/>
            <person name="Cunningham G."/>
            <person name="Chiu C.Y."/>
            <person name="Miller S."/>
        </authorList>
    </citation>
    <scope>NUCLEOTIDE SEQUENCE [LARGE SCALE GENOMIC DNA]</scope>
    <source>
        <strain evidence="3 4">CLUC14</strain>
    </source>
</reference>
<dbReference type="AlphaFoldDB" id="A0A0D1JYD5"/>
<dbReference type="GO" id="GO:0006355">
    <property type="term" value="P:regulation of DNA-templated transcription"/>
    <property type="evidence" value="ECO:0007669"/>
    <property type="project" value="InterPro"/>
</dbReference>
<organism evidence="3 4">
    <name type="scientific">Mycolicibacterium llatzerense</name>
    <dbReference type="NCBI Taxonomy" id="280871"/>
    <lineage>
        <taxon>Bacteria</taxon>
        <taxon>Bacillati</taxon>
        <taxon>Actinomycetota</taxon>
        <taxon>Actinomycetes</taxon>
        <taxon>Mycobacteriales</taxon>
        <taxon>Mycobacteriaceae</taxon>
        <taxon>Mycolicibacterium</taxon>
    </lineage>
</organism>
<dbReference type="RefSeq" id="WP_043397243.1">
    <property type="nucleotide sequence ID" value="NZ_JXST01000007.1"/>
</dbReference>
<dbReference type="STRING" id="280871.TL10_06605"/>
<dbReference type="OrthoDB" id="3431911at2"/>
<dbReference type="Pfam" id="PF08681">
    <property type="entry name" value="TacA1"/>
    <property type="match status" value="1"/>
</dbReference>